<evidence type="ECO:0000313" key="3">
    <source>
        <dbReference type="Proteomes" id="UP000558688"/>
    </source>
</evidence>
<dbReference type="Proteomes" id="UP000558688">
    <property type="component" value="Unassembled WGS sequence"/>
</dbReference>
<comment type="caution">
    <text evidence="2">The sequence shown here is derived from an EMBL/GenBank/DDBJ whole genome shotgun (WGS) entry which is preliminary data.</text>
</comment>
<protein>
    <submittedName>
        <fullName evidence="2">Uncharacterized protein</fullName>
    </submittedName>
</protein>
<proteinExistence type="predicted"/>
<gene>
    <name evidence="2" type="ORF">FOXYS1_8876</name>
</gene>
<accession>A0A8H5A949</accession>
<evidence type="ECO:0000256" key="1">
    <source>
        <dbReference type="SAM" id="MobiDB-lite"/>
    </source>
</evidence>
<evidence type="ECO:0000313" key="2">
    <source>
        <dbReference type="EMBL" id="KAF5260469.1"/>
    </source>
</evidence>
<dbReference type="AlphaFoldDB" id="A0A8H5A949"/>
<sequence>MLHQPAGGATQRTTSPKMDQKANALVLSINEGTADIHGIGVNVCKGLRIHNALELEQPILDGIFCTIKVKARPFSEKLRFATISDAQGFKIKLVKLQNAMLDQQKQQDIDRSQVADNTEERKAEDDGEAREYHAALLITDNTFLTLDNFRVI</sequence>
<name>A0A8H5A949_FUSOX</name>
<reference evidence="2" key="1">
    <citation type="submission" date="2020-02" db="EMBL/GenBank/DDBJ databases">
        <title>Identification and distribution of gene clusters putatively required for synthesis of sphingolipid metabolism inhibitors in phylogenetically diverse species of the filamentous fungus Fusarium.</title>
        <authorList>
            <person name="Kim H.-S."/>
            <person name="Busman M."/>
            <person name="Brown D.W."/>
            <person name="Divon H."/>
            <person name="Uhlig S."/>
            <person name="Proctor R.H."/>
        </authorList>
    </citation>
    <scope>NUCLEOTIDE SEQUENCE [LARGE SCALE GENOMIC DNA]</scope>
    <source>
        <strain evidence="2">NRRL 39464</strain>
    </source>
</reference>
<dbReference type="EMBL" id="JAAFOW010001472">
    <property type="protein sequence ID" value="KAF5260469.1"/>
    <property type="molecule type" value="Genomic_DNA"/>
</dbReference>
<feature type="region of interest" description="Disordered" evidence="1">
    <location>
        <begin position="106"/>
        <end position="127"/>
    </location>
</feature>
<organism evidence="2 3">
    <name type="scientific">Fusarium oxysporum</name>
    <name type="common">Fusarium vascular wilt</name>
    <dbReference type="NCBI Taxonomy" id="5507"/>
    <lineage>
        <taxon>Eukaryota</taxon>
        <taxon>Fungi</taxon>
        <taxon>Dikarya</taxon>
        <taxon>Ascomycota</taxon>
        <taxon>Pezizomycotina</taxon>
        <taxon>Sordariomycetes</taxon>
        <taxon>Hypocreomycetidae</taxon>
        <taxon>Hypocreales</taxon>
        <taxon>Nectriaceae</taxon>
        <taxon>Fusarium</taxon>
        <taxon>Fusarium oxysporum species complex</taxon>
    </lineage>
</organism>